<keyword evidence="2" id="KW-1185">Reference proteome</keyword>
<protein>
    <submittedName>
        <fullName evidence="1">RNA ligase and tail fiber protein attachment catalyst</fullName>
    </submittedName>
</protein>
<dbReference type="Proteomes" id="UP001447006">
    <property type="component" value="Segment"/>
</dbReference>
<proteinExistence type="predicted"/>
<name>A0AAX4MV79_9CAUD</name>
<gene>
    <name evidence="1" type="ORF">ISREJYDI_CDS0149</name>
</gene>
<dbReference type="EMBL" id="PP551948">
    <property type="protein sequence ID" value="WYN05110.1"/>
    <property type="molecule type" value="Genomic_DNA"/>
</dbReference>
<organism evidence="1 2">
    <name type="scientific">Pseudomonas phage UNO-G1W1</name>
    <dbReference type="NCBI Taxonomy" id="3136609"/>
    <lineage>
        <taxon>Viruses</taxon>
        <taxon>Duplodnaviria</taxon>
        <taxon>Heunggongvirae</taxon>
        <taxon>Uroviricota</taxon>
        <taxon>Caudoviricetes</taxon>
        <taxon>Vandenendeviridae</taxon>
        <taxon>Gorskivirinae</taxon>
        <taxon>Omahavirus</taxon>
        <taxon>Omahavirus UNOG1W1</taxon>
    </lineage>
</organism>
<keyword evidence="1" id="KW-0436">Ligase</keyword>
<accession>A0AAX4MV79</accession>
<sequence>MFERLIEAGLVKQKRYENGLSVFKYARKVFYDALWNTDPLLLEARGIVLNDAGEKVIWPFTKVFNHNENGAGADLSLKAEIIAPRKVNGFMAACRFYNGELIVSTTGSLDSDFAVLARTYIEKLNGLKTFARDHTLLFEICDASDPHIVEEEAGAYLIGARNMQSGEMESEKFLDSTGYMIGAKRPEVFYGTFGELWHMAQTCKHEGYMVIDAETGETIMKIKSPHYLTKKFLMRMGAKKVDSMFDNKEEFLKAVDEEFYSVVHYITRWFDADKWKAKTDQERREVIEMYFHEIVYDAKKGEY</sequence>
<evidence type="ECO:0000313" key="1">
    <source>
        <dbReference type="EMBL" id="WYN05110.1"/>
    </source>
</evidence>
<dbReference type="GO" id="GO:0016874">
    <property type="term" value="F:ligase activity"/>
    <property type="evidence" value="ECO:0007669"/>
    <property type="project" value="UniProtKB-KW"/>
</dbReference>
<evidence type="ECO:0000313" key="2">
    <source>
        <dbReference type="Proteomes" id="UP001447006"/>
    </source>
</evidence>
<reference evidence="1 2" key="1">
    <citation type="submission" date="2024-03" db="EMBL/GenBank/DDBJ databases">
        <title>Complete Genome Sequence of a Pseudomonas fluorescens Bacteriophage UNO-G1W1 isolated from freshwater ice in Nebraska.</title>
        <authorList>
            <person name="Neville A.J."/>
            <person name="Schulze T.T."/>
            <person name="Davis P.H."/>
        </authorList>
    </citation>
    <scope>NUCLEOTIDE SEQUENCE [LARGE SCALE GENOMIC DNA]</scope>
</reference>